<evidence type="ECO:0000256" key="1">
    <source>
        <dbReference type="ARBA" id="ARBA00022857"/>
    </source>
</evidence>
<evidence type="ECO:0000313" key="4">
    <source>
        <dbReference type="EMBL" id="KAJ7662945.1"/>
    </source>
</evidence>
<dbReference type="InterPro" id="IPR036291">
    <property type="entry name" value="NAD(P)-bd_dom_sf"/>
</dbReference>
<dbReference type="AlphaFoldDB" id="A0AAD7CTH8"/>
<keyword evidence="2" id="KW-0560">Oxidoreductase</keyword>
<dbReference type="EMBL" id="JARKIE010000236">
    <property type="protein sequence ID" value="KAJ7662945.1"/>
    <property type="molecule type" value="Genomic_DNA"/>
</dbReference>
<dbReference type="InterPro" id="IPR051609">
    <property type="entry name" value="NmrA/Isoflavone_reductase-like"/>
</dbReference>
<dbReference type="Gene3D" id="3.90.25.10">
    <property type="entry name" value="UDP-galactose 4-epimerase, domain 1"/>
    <property type="match status" value="1"/>
</dbReference>
<keyword evidence="5" id="KW-1185">Reference proteome</keyword>
<dbReference type="PANTHER" id="PTHR47706">
    <property type="entry name" value="NMRA-LIKE FAMILY PROTEIN"/>
    <property type="match status" value="1"/>
</dbReference>
<sequence length="298" mass="33141">MAPSVLIIGASGSLGRPLVAEFQKHKSRFARVAILSDPAKAHKFADAQKNGIEVVLGSFLDFKSYQGFDVVLSLAGNAAMRLQPAMIDAAIAGGARHFYPSEFGTDISQDGVWQFRYFRDKVVTRDHLRARAKDTPGFRYTLMLVGGFSEWVYSGFFTGFATEKHTVEAYGYPDAEISVTALNDIVRYTVDSIFLPFQEGQSLREIRVRGDHMTWAQLIALLEEVQGAKYKVTFIDPKEAAKEQEAARQRGDEEAEILWAGKTIATAGRVTVPGPLDNDKFGFTPETLKQTMQRLFKN</sequence>
<evidence type="ECO:0000313" key="5">
    <source>
        <dbReference type="Proteomes" id="UP001221757"/>
    </source>
</evidence>
<name>A0AAD7CTH8_MYCRO</name>
<dbReference type="SUPFAM" id="SSF51735">
    <property type="entry name" value="NAD(P)-binding Rossmann-fold domains"/>
    <property type="match status" value="1"/>
</dbReference>
<gene>
    <name evidence="4" type="ORF">B0H17DRAFT_1093020</name>
</gene>
<organism evidence="4 5">
    <name type="scientific">Mycena rosella</name>
    <name type="common">Pink bonnet</name>
    <name type="synonym">Agaricus rosellus</name>
    <dbReference type="NCBI Taxonomy" id="1033263"/>
    <lineage>
        <taxon>Eukaryota</taxon>
        <taxon>Fungi</taxon>
        <taxon>Dikarya</taxon>
        <taxon>Basidiomycota</taxon>
        <taxon>Agaricomycotina</taxon>
        <taxon>Agaricomycetes</taxon>
        <taxon>Agaricomycetidae</taxon>
        <taxon>Agaricales</taxon>
        <taxon>Marasmiineae</taxon>
        <taxon>Mycenaceae</taxon>
        <taxon>Mycena</taxon>
    </lineage>
</organism>
<reference evidence="4" key="1">
    <citation type="submission" date="2023-03" db="EMBL/GenBank/DDBJ databases">
        <title>Massive genome expansion in bonnet fungi (Mycena s.s.) driven by repeated elements and novel gene families across ecological guilds.</title>
        <authorList>
            <consortium name="Lawrence Berkeley National Laboratory"/>
            <person name="Harder C.B."/>
            <person name="Miyauchi S."/>
            <person name="Viragh M."/>
            <person name="Kuo A."/>
            <person name="Thoen E."/>
            <person name="Andreopoulos B."/>
            <person name="Lu D."/>
            <person name="Skrede I."/>
            <person name="Drula E."/>
            <person name="Henrissat B."/>
            <person name="Morin E."/>
            <person name="Kohler A."/>
            <person name="Barry K."/>
            <person name="LaButti K."/>
            <person name="Morin E."/>
            <person name="Salamov A."/>
            <person name="Lipzen A."/>
            <person name="Mereny Z."/>
            <person name="Hegedus B."/>
            <person name="Baldrian P."/>
            <person name="Stursova M."/>
            <person name="Weitz H."/>
            <person name="Taylor A."/>
            <person name="Grigoriev I.V."/>
            <person name="Nagy L.G."/>
            <person name="Martin F."/>
            <person name="Kauserud H."/>
        </authorList>
    </citation>
    <scope>NUCLEOTIDE SEQUENCE</scope>
    <source>
        <strain evidence="4">CBHHK067</strain>
    </source>
</reference>
<protein>
    <recommendedName>
        <fullName evidence="3">NmrA-like domain-containing protein</fullName>
    </recommendedName>
</protein>
<accession>A0AAD7CTH8</accession>
<keyword evidence="1" id="KW-0521">NADP</keyword>
<dbReference type="PANTHER" id="PTHR47706:SF11">
    <property type="entry name" value="ISOFLAVONE REDUCTASE FAMILY PROTEIN (AFU_ORTHOLOGUE AFUA_1G12510)"/>
    <property type="match status" value="1"/>
</dbReference>
<comment type="caution">
    <text evidence="4">The sequence shown here is derived from an EMBL/GenBank/DDBJ whole genome shotgun (WGS) entry which is preliminary data.</text>
</comment>
<dbReference type="GO" id="GO:0016491">
    <property type="term" value="F:oxidoreductase activity"/>
    <property type="evidence" value="ECO:0007669"/>
    <property type="project" value="UniProtKB-KW"/>
</dbReference>
<dbReference type="Pfam" id="PF05368">
    <property type="entry name" value="NmrA"/>
    <property type="match status" value="1"/>
</dbReference>
<dbReference type="InterPro" id="IPR008030">
    <property type="entry name" value="NmrA-like"/>
</dbReference>
<feature type="domain" description="NmrA-like" evidence="3">
    <location>
        <begin position="4"/>
        <end position="242"/>
    </location>
</feature>
<evidence type="ECO:0000256" key="2">
    <source>
        <dbReference type="ARBA" id="ARBA00023002"/>
    </source>
</evidence>
<dbReference type="Proteomes" id="UP001221757">
    <property type="component" value="Unassembled WGS sequence"/>
</dbReference>
<dbReference type="Gene3D" id="3.40.50.720">
    <property type="entry name" value="NAD(P)-binding Rossmann-like Domain"/>
    <property type="match status" value="1"/>
</dbReference>
<evidence type="ECO:0000259" key="3">
    <source>
        <dbReference type="Pfam" id="PF05368"/>
    </source>
</evidence>
<proteinExistence type="predicted"/>